<evidence type="ECO:0000313" key="4">
    <source>
        <dbReference type="Proteomes" id="UP000306050"/>
    </source>
</evidence>
<dbReference type="AlphaFoldDB" id="A0A4U7KPE0"/>
<accession>A0A4U7KPE0</accession>
<sequence>MAVPESSVLPPQAHVVKLSQRDLLDYRAVQRTFDGAYARTALGQLCYATVILRLFQPKFFYVGLVYAVLGMAFIPVAILRYRMAVSNAQRFLAMEVVHAQQASPQQNPAQDSATGPPQDSAQTTNPPSAAQSDLNVAMVRDAIRQQSAAEDAIDQAPAPVQTVLRESFVTAGSIVAGATAFVGLAEIALLVLILRV</sequence>
<gene>
    <name evidence="3" type="ORF">EX895_005019</name>
</gene>
<feature type="transmembrane region" description="Helical" evidence="2">
    <location>
        <begin position="174"/>
        <end position="194"/>
    </location>
</feature>
<protein>
    <recommendedName>
        <fullName evidence="5">DUF202 domain-containing protein</fullName>
    </recommendedName>
</protein>
<feature type="region of interest" description="Disordered" evidence="1">
    <location>
        <begin position="103"/>
        <end position="129"/>
    </location>
</feature>
<feature type="compositionally biased region" description="Polar residues" evidence="1">
    <location>
        <begin position="115"/>
        <end position="129"/>
    </location>
</feature>
<name>A0A4U7KPE0_9BASI</name>
<dbReference type="Proteomes" id="UP000306050">
    <property type="component" value="Chromosome SGRAM_5"/>
</dbReference>
<feature type="compositionally biased region" description="Low complexity" evidence="1">
    <location>
        <begin position="103"/>
        <end position="113"/>
    </location>
</feature>
<evidence type="ECO:0000256" key="2">
    <source>
        <dbReference type="SAM" id="Phobius"/>
    </source>
</evidence>
<dbReference type="OrthoDB" id="2555434at2759"/>
<comment type="caution">
    <text evidence="3">The sequence shown here is derived from an EMBL/GenBank/DDBJ whole genome shotgun (WGS) entry which is preliminary data.</text>
</comment>
<dbReference type="RefSeq" id="XP_029738179.1">
    <property type="nucleotide sequence ID" value="XM_029885613.1"/>
</dbReference>
<keyword evidence="2" id="KW-0812">Transmembrane</keyword>
<proteinExistence type="predicted"/>
<evidence type="ECO:0000256" key="1">
    <source>
        <dbReference type="SAM" id="MobiDB-lite"/>
    </source>
</evidence>
<dbReference type="GeneID" id="40727914"/>
<evidence type="ECO:0000313" key="3">
    <source>
        <dbReference type="EMBL" id="TKY86194.1"/>
    </source>
</evidence>
<keyword evidence="2" id="KW-0472">Membrane</keyword>
<reference evidence="3 4" key="1">
    <citation type="submission" date="2019-05" db="EMBL/GenBank/DDBJ databases">
        <title>Sporisorium graminicola CBS 10092 draft sequencing and annotation.</title>
        <authorList>
            <person name="Solano-Gonzalez S."/>
            <person name="Caddick M.X."/>
            <person name="Darby A."/>
        </authorList>
    </citation>
    <scope>NUCLEOTIDE SEQUENCE [LARGE SCALE GENOMIC DNA]</scope>
    <source>
        <strain evidence="3 4">CBS 10092</strain>
    </source>
</reference>
<keyword evidence="2" id="KW-1133">Transmembrane helix</keyword>
<keyword evidence="4" id="KW-1185">Reference proteome</keyword>
<dbReference type="EMBL" id="SRRM01000018">
    <property type="protein sequence ID" value="TKY86194.1"/>
    <property type="molecule type" value="Genomic_DNA"/>
</dbReference>
<dbReference type="PANTHER" id="PTHR38646">
    <property type="entry name" value="YALI0F00814P"/>
    <property type="match status" value="1"/>
</dbReference>
<dbReference type="KEGG" id="sgra:EX895_005019"/>
<organism evidence="3 4">
    <name type="scientific">Sporisorium graminicola</name>
    <dbReference type="NCBI Taxonomy" id="280036"/>
    <lineage>
        <taxon>Eukaryota</taxon>
        <taxon>Fungi</taxon>
        <taxon>Dikarya</taxon>
        <taxon>Basidiomycota</taxon>
        <taxon>Ustilaginomycotina</taxon>
        <taxon>Ustilaginomycetes</taxon>
        <taxon>Ustilaginales</taxon>
        <taxon>Ustilaginaceae</taxon>
        <taxon>Sporisorium</taxon>
    </lineage>
</organism>
<evidence type="ECO:0008006" key="5">
    <source>
        <dbReference type="Google" id="ProtNLM"/>
    </source>
</evidence>
<dbReference type="PANTHER" id="PTHR38646:SF1">
    <property type="entry name" value="DUF202 DOMAIN-CONTAINING PROTEIN"/>
    <property type="match status" value="1"/>
</dbReference>
<feature type="transmembrane region" description="Helical" evidence="2">
    <location>
        <begin position="59"/>
        <end position="81"/>
    </location>
</feature>